<name>A0A0D9YWB4_9ORYZ</name>
<keyword evidence="4" id="KW-1185">Reference proteome</keyword>
<reference evidence="3" key="1">
    <citation type="submission" date="2015-04" db="UniProtKB">
        <authorList>
            <consortium name="EnsemblPlants"/>
        </authorList>
    </citation>
    <scope>IDENTIFICATION</scope>
</reference>
<dbReference type="Proteomes" id="UP000026961">
    <property type="component" value="Chromosome 2"/>
</dbReference>
<protein>
    <submittedName>
        <fullName evidence="3">Uncharacterized protein</fullName>
    </submittedName>
</protein>
<dbReference type="Gramene" id="OGLUM02G28090.1">
    <property type="protein sequence ID" value="OGLUM02G28090.1"/>
    <property type="gene ID" value="OGLUM02G28090"/>
</dbReference>
<evidence type="ECO:0000256" key="1">
    <source>
        <dbReference type="SAM" id="MobiDB-lite"/>
    </source>
</evidence>
<dbReference type="HOGENOM" id="CLU_2708805_0_0_1"/>
<dbReference type="AlphaFoldDB" id="A0A0D9YWB4"/>
<sequence length="73" mass="7605">MVLVTSKDDGDGHGGSEKPLSIAVSTLFYNSCKSGWVMMALGGRRMRGRQVGKAEDNNVGDQGCNGPPATFSG</sequence>
<evidence type="ECO:0000313" key="3">
    <source>
        <dbReference type="EnsemblPlants" id="OGLUM02G28090.1"/>
    </source>
</evidence>
<feature type="transmembrane region" description="Helical" evidence="2">
    <location>
        <begin position="20"/>
        <end position="41"/>
    </location>
</feature>
<evidence type="ECO:0000256" key="2">
    <source>
        <dbReference type="SAM" id="Phobius"/>
    </source>
</evidence>
<organism evidence="3">
    <name type="scientific">Oryza glumipatula</name>
    <dbReference type="NCBI Taxonomy" id="40148"/>
    <lineage>
        <taxon>Eukaryota</taxon>
        <taxon>Viridiplantae</taxon>
        <taxon>Streptophyta</taxon>
        <taxon>Embryophyta</taxon>
        <taxon>Tracheophyta</taxon>
        <taxon>Spermatophyta</taxon>
        <taxon>Magnoliopsida</taxon>
        <taxon>Liliopsida</taxon>
        <taxon>Poales</taxon>
        <taxon>Poaceae</taxon>
        <taxon>BOP clade</taxon>
        <taxon>Oryzoideae</taxon>
        <taxon>Oryzeae</taxon>
        <taxon>Oryzinae</taxon>
        <taxon>Oryza</taxon>
    </lineage>
</organism>
<proteinExistence type="predicted"/>
<evidence type="ECO:0000313" key="4">
    <source>
        <dbReference type="Proteomes" id="UP000026961"/>
    </source>
</evidence>
<feature type="region of interest" description="Disordered" evidence="1">
    <location>
        <begin position="53"/>
        <end position="73"/>
    </location>
</feature>
<keyword evidence="2" id="KW-0472">Membrane</keyword>
<accession>A0A0D9YWB4</accession>
<reference evidence="3" key="2">
    <citation type="submission" date="2018-05" db="EMBL/GenBank/DDBJ databases">
        <title>OgluRS3 (Oryza glumaepatula Reference Sequence Version 3).</title>
        <authorList>
            <person name="Zhang J."/>
            <person name="Kudrna D."/>
            <person name="Lee S."/>
            <person name="Talag J."/>
            <person name="Welchert J."/>
            <person name="Wing R.A."/>
        </authorList>
    </citation>
    <scope>NUCLEOTIDE SEQUENCE [LARGE SCALE GENOMIC DNA]</scope>
</reference>
<dbReference type="EnsemblPlants" id="OGLUM02G28090.1">
    <property type="protein sequence ID" value="OGLUM02G28090.1"/>
    <property type="gene ID" value="OGLUM02G28090"/>
</dbReference>
<keyword evidence="2" id="KW-0812">Transmembrane</keyword>
<keyword evidence="2" id="KW-1133">Transmembrane helix</keyword>